<dbReference type="PROSITE" id="PS51849">
    <property type="entry name" value="RSGI_N"/>
    <property type="match status" value="1"/>
</dbReference>
<protein>
    <recommendedName>
        <fullName evidence="1">RsgI N-terminal anti-sigma domain-containing protein</fullName>
    </recommendedName>
</protein>
<comment type="caution">
    <text evidence="2">The sequence shown here is derived from an EMBL/GenBank/DDBJ whole genome shotgun (WGS) entry which is preliminary data.</text>
</comment>
<reference evidence="2 3" key="1">
    <citation type="submission" date="2020-02" db="EMBL/GenBank/DDBJ databases">
        <title>Bacillus aquiflavi sp. nov., isolated from yellow water of strong flavor Chinese baijiu in Yibin region of China.</title>
        <authorList>
            <person name="Xie J."/>
        </authorList>
    </citation>
    <scope>NUCLEOTIDE SEQUENCE [LARGE SCALE GENOMIC DNA]</scope>
    <source>
        <strain evidence="2 3">SA4</strain>
    </source>
</reference>
<dbReference type="InterPro" id="IPR024449">
    <property type="entry name" value="Anti-sigma_RsgI_N"/>
</dbReference>
<dbReference type="RefSeq" id="WP_163179759.1">
    <property type="nucleotide sequence ID" value="NZ_JAAIWM010000003.1"/>
</dbReference>
<gene>
    <name evidence="2" type="ORF">G4D63_11280</name>
</gene>
<feature type="domain" description="RsgI N-terminal anti-sigma" evidence="1">
    <location>
        <begin position="11"/>
        <end position="53"/>
    </location>
</feature>
<proteinExistence type="predicted"/>
<organism evidence="2 3">
    <name type="scientific">Bacillus mesophilus</name>
    <dbReference type="NCBI Taxonomy" id="1808955"/>
    <lineage>
        <taxon>Bacteria</taxon>
        <taxon>Bacillati</taxon>
        <taxon>Bacillota</taxon>
        <taxon>Bacilli</taxon>
        <taxon>Bacillales</taxon>
        <taxon>Bacillaceae</taxon>
        <taxon>Bacillus</taxon>
    </lineage>
</organism>
<accession>A0A6M0QBB6</accession>
<sequence length="53" mass="5915">MNNNESVKPTVEGIVMEIGSEHLTVLTEELDFITSEPLDKDVDIGDKVSLQRK</sequence>
<name>A0A6M0QBB6_9BACI</name>
<dbReference type="Proteomes" id="UP000481043">
    <property type="component" value="Unassembled WGS sequence"/>
</dbReference>
<dbReference type="EMBL" id="JAAIWM010000003">
    <property type="protein sequence ID" value="NEY72308.1"/>
    <property type="molecule type" value="Genomic_DNA"/>
</dbReference>
<dbReference type="Pfam" id="PF12791">
    <property type="entry name" value="RsgI_N"/>
    <property type="match status" value="1"/>
</dbReference>
<evidence type="ECO:0000259" key="1">
    <source>
        <dbReference type="PROSITE" id="PS51849"/>
    </source>
</evidence>
<keyword evidence="3" id="KW-1185">Reference proteome</keyword>
<dbReference type="AlphaFoldDB" id="A0A6M0QBB6"/>
<evidence type="ECO:0000313" key="2">
    <source>
        <dbReference type="EMBL" id="NEY72308.1"/>
    </source>
</evidence>
<evidence type="ECO:0000313" key="3">
    <source>
        <dbReference type="Proteomes" id="UP000481043"/>
    </source>
</evidence>